<evidence type="ECO:0000259" key="2">
    <source>
        <dbReference type="Pfam" id="PF12172"/>
    </source>
</evidence>
<dbReference type="Proteomes" id="UP000595205">
    <property type="component" value="Chromosome"/>
</dbReference>
<evidence type="ECO:0000313" key="3">
    <source>
        <dbReference type="EMBL" id="BCP00321.1"/>
    </source>
</evidence>
<evidence type="ECO:0008006" key="5">
    <source>
        <dbReference type="Google" id="ProtNLM"/>
    </source>
</evidence>
<feature type="domain" description="ChsH2 C-terminal OB-fold" evidence="1">
    <location>
        <begin position="86"/>
        <end position="153"/>
    </location>
</feature>
<evidence type="ECO:0000313" key="4">
    <source>
        <dbReference type="Proteomes" id="UP000595205"/>
    </source>
</evidence>
<dbReference type="SUPFAM" id="SSF50249">
    <property type="entry name" value="Nucleic acid-binding proteins"/>
    <property type="match status" value="1"/>
</dbReference>
<dbReference type="InterPro" id="IPR012340">
    <property type="entry name" value="NA-bd_OB-fold"/>
</dbReference>
<protein>
    <recommendedName>
        <fullName evidence="5">Benzoylsuccinyl-CoA thiolase</fullName>
    </recommendedName>
</protein>
<organism evidence="3 4">
    <name type="scientific">Mycobacterium intracellulare</name>
    <dbReference type="NCBI Taxonomy" id="1767"/>
    <lineage>
        <taxon>Bacteria</taxon>
        <taxon>Bacillati</taxon>
        <taxon>Actinomycetota</taxon>
        <taxon>Actinomycetes</taxon>
        <taxon>Mycobacteriales</taxon>
        <taxon>Mycobacteriaceae</taxon>
        <taxon>Mycobacterium</taxon>
        <taxon>Mycobacterium avium complex (MAC)</taxon>
    </lineage>
</organism>
<sequence length="188" mass="20616">MTSYAPRPRRPQNCNTFQFCARAGYAGPVPEVIRQEPAVDGWFATDDAGVPHLIGSKCPECGTYVFPPRANNCPNPGCASDTLESVALSTRGKLWSYTENRYAPPPPYPSPDPFEPFAVAAVELAEEGLIVLGKVVEGTLAADLKVGMEMELTTMPLYTDDDGVQRIVHAWKRAGDDAERSDEKERRK</sequence>
<dbReference type="PANTHER" id="PTHR34075:SF5">
    <property type="entry name" value="BLR3430 PROTEIN"/>
    <property type="match status" value="1"/>
</dbReference>
<dbReference type="InterPro" id="IPR052513">
    <property type="entry name" value="Thioester_dehydratase-like"/>
</dbReference>
<accession>A0A7R7MV41</accession>
<dbReference type="PANTHER" id="PTHR34075">
    <property type="entry name" value="BLR3430 PROTEIN"/>
    <property type="match status" value="1"/>
</dbReference>
<dbReference type="InterPro" id="IPR022002">
    <property type="entry name" value="ChsH2_Znr"/>
</dbReference>
<dbReference type="AlphaFoldDB" id="A0A7R7MV41"/>
<dbReference type="Pfam" id="PF01796">
    <property type="entry name" value="OB_ChsH2_C"/>
    <property type="match status" value="1"/>
</dbReference>
<dbReference type="InterPro" id="IPR002878">
    <property type="entry name" value="ChsH2_C"/>
</dbReference>
<feature type="domain" description="ChsH2 rubredoxin-like zinc ribbon" evidence="2">
    <location>
        <begin position="48"/>
        <end position="84"/>
    </location>
</feature>
<proteinExistence type="predicted"/>
<dbReference type="Gene3D" id="6.10.30.10">
    <property type="match status" value="1"/>
</dbReference>
<dbReference type="EMBL" id="AP024255">
    <property type="protein sequence ID" value="BCP00321.1"/>
    <property type="molecule type" value="Genomic_DNA"/>
</dbReference>
<evidence type="ECO:0000259" key="1">
    <source>
        <dbReference type="Pfam" id="PF01796"/>
    </source>
</evidence>
<name>A0A7R7MV41_MYCIT</name>
<reference evidence="3 4" key="1">
    <citation type="submission" date="2020-12" db="EMBL/GenBank/DDBJ databases">
        <title>Genome sequence of clinical Mycobacterium intracellulare strains.</title>
        <authorList>
            <person name="Tateishi Y."/>
            <person name="Matsumoto S."/>
            <person name="Fukushima Y."/>
            <person name="Nakajima C."/>
            <person name="Suzuki Y."/>
        </authorList>
    </citation>
    <scope>NUCLEOTIDE SEQUENCE [LARGE SCALE GENOMIC DNA]</scope>
    <source>
        <strain evidence="3 4">M018</strain>
    </source>
</reference>
<gene>
    <name evidence="3" type="ORF">MINTM018_30900</name>
</gene>
<dbReference type="Pfam" id="PF12172">
    <property type="entry name" value="zf-ChsH2"/>
    <property type="match status" value="1"/>
</dbReference>